<sequence>MYDQSFNFISVSKVLRKNDFYLRPWLRNPLSKTAEVEAAVARSDVGYESYSFLESSILRGKNVYRVPAFSHELVLRKIDKNLRMAKSLYSPSRDTIIANLRALIAESAQFKIYRLDIKSFYESFTASNVLSAVYGIKGLSPQTKKHIKDIIEHHTLAGGLGIPRGMALSATLSEVVMSSFDSSIKTMAGVYFYSRYVDDIIVITGGEEHSKQFLAKVSKLLPPGLHLNTKKQELCSAPDSSGYKKSQHPEMPLLFTFEYLGYSFSVYEPPEKNGSREVVLDIADSKIKKIKTRLTKAYLDYCKNRNFELLEMRVKFLTSNFSVLDINRGGYRLAGIYHNYHRIDEAKSTALAILDEYLYLATMSSYGKVFDRFFSITSVAQRRRLLTFSFKRGFSERNYFHFNRSQFKAIRECWEYA</sequence>
<dbReference type="CDD" id="cd01646">
    <property type="entry name" value="RT_Bac_retron_I"/>
    <property type="match status" value="1"/>
</dbReference>
<dbReference type="NCBIfam" id="NF041747">
    <property type="entry name" value="Drt3a"/>
    <property type="match status" value="1"/>
</dbReference>
<accession>A0ABX4Q4M6</accession>
<dbReference type="RefSeq" id="WP_100847509.1">
    <property type="nucleotide sequence ID" value="NZ_PHHE01000001.1"/>
</dbReference>
<keyword evidence="3" id="KW-1185">Reference proteome</keyword>
<evidence type="ECO:0000259" key="1">
    <source>
        <dbReference type="PROSITE" id="PS50878"/>
    </source>
</evidence>
<dbReference type="GO" id="GO:0003964">
    <property type="term" value="F:RNA-directed DNA polymerase activity"/>
    <property type="evidence" value="ECO:0007669"/>
    <property type="project" value="UniProtKB-KW"/>
</dbReference>
<feature type="domain" description="Reverse transcriptase" evidence="1">
    <location>
        <begin position="1"/>
        <end position="264"/>
    </location>
</feature>
<protein>
    <submittedName>
        <fullName evidence="2">Reverse transcriptase (RNA-dependent DNA polymerase)</fullName>
    </submittedName>
</protein>
<keyword evidence="2" id="KW-0808">Transferase</keyword>
<comment type="caution">
    <text evidence="2">The sequence shown here is derived from an EMBL/GenBank/DDBJ whole genome shotgun (WGS) entry which is preliminary data.</text>
</comment>
<dbReference type="PROSITE" id="PS50878">
    <property type="entry name" value="RT_POL"/>
    <property type="match status" value="1"/>
</dbReference>
<reference evidence="2 3" key="1">
    <citation type="submission" date="2017-11" db="EMBL/GenBank/DDBJ databases">
        <title>Genome sequencing of a diverse group of Pseudomonas species.</title>
        <authorList>
            <person name="Loper J."/>
        </authorList>
    </citation>
    <scope>NUCLEOTIDE SEQUENCE [LARGE SCALE GENOMIC DNA]</scope>
    <source>
        <strain evidence="2 3">LMG 25716</strain>
    </source>
</reference>
<name>A0ABX4Q4M6_9PSED</name>
<dbReference type="Pfam" id="PF00078">
    <property type="entry name" value="RVT_1"/>
    <property type="match status" value="1"/>
</dbReference>
<gene>
    <name evidence="2" type="ORF">ATI02_4733</name>
</gene>
<dbReference type="InterPro" id="IPR000477">
    <property type="entry name" value="RT_dom"/>
</dbReference>
<evidence type="ECO:0000313" key="2">
    <source>
        <dbReference type="EMBL" id="PKA71732.1"/>
    </source>
</evidence>
<proteinExistence type="predicted"/>
<dbReference type="EMBL" id="PHHE01000001">
    <property type="protein sequence ID" value="PKA71732.1"/>
    <property type="molecule type" value="Genomic_DNA"/>
</dbReference>
<keyword evidence="2" id="KW-0548">Nucleotidyltransferase</keyword>
<organism evidence="2 3">
    <name type="scientific">Pseudomonas baetica</name>
    <dbReference type="NCBI Taxonomy" id="674054"/>
    <lineage>
        <taxon>Bacteria</taxon>
        <taxon>Pseudomonadati</taxon>
        <taxon>Pseudomonadota</taxon>
        <taxon>Gammaproteobacteria</taxon>
        <taxon>Pseudomonadales</taxon>
        <taxon>Pseudomonadaceae</taxon>
        <taxon>Pseudomonas</taxon>
    </lineage>
</organism>
<keyword evidence="2" id="KW-0695">RNA-directed DNA polymerase</keyword>
<dbReference type="Proteomes" id="UP000232455">
    <property type="component" value="Unassembled WGS sequence"/>
</dbReference>
<evidence type="ECO:0000313" key="3">
    <source>
        <dbReference type="Proteomes" id="UP000232455"/>
    </source>
</evidence>